<feature type="domain" description="HAMP" evidence="13">
    <location>
        <begin position="311"/>
        <end position="363"/>
    </location>
</feature>
<evidence type="ECO:0000256" key="3">
    <source>
        <dbReference type="ARBA" id="ARBA00022481"/>
    </source>
</evidence>
<evidence type="ECO:0000256" key="4">
    <source>
        <dbReference type="ARBA" id="ARBA00022500"/>
    </source>
</evidence>
<dbReference type="Pfam" id="PF00672">
    <property type="entry name" value="HAMP"/>
    <property type="match status" value="1"/>
</dbReference>
<dbReference type="SMART" id="SM00304">
    <property type="entry name" value="HAMP"/>
    <property type="match status" value="1"/>
</dbReference>
<dbReference type="PROSITE" id="PS50111">
    <property type="entry name" value="CHEMOTAXIS_TRANSDUC_2"/>
    <property type="match status" value="1"/>
</dbReference>
<name>A0AAJ1T1D4_9BACI</name>
<evidence type="ECO:0000256" key="6">
    <source>
        <dbReference type="ARBA" id="ARBA00022989"/>
    </source>
</evidence>
<proteinExistence type="inferred from homology"/>
<comment type="subcellular location">
    <subcellularLocation>
        <location evidence="1">Cell membrane</location>
        <topology evidence="1">Multi-pass membrane protein</topology>
    </subcellularLocation>
</comment>
<dbReference type="CDD" id="cd12913">
    <property type="entry name" value="PDC1_MCP_like"/>
    <property type="match status" value="1"/>
</dbReference>
<evidence type="ECO:0000313" key="14">
    <source>
        <dbReference type="EMBL" id="MDQ0215397.1"/>
    </source>
</evidence>
<keyword evidence="4" id="KW-0145">Chemotaxis</keyword>
<dbReference type="SUPFAM" id="SSF103190">
    <property type="entry name" value="Sensory domain-like"/>
    <property type="match status" value="1"/>
</dbReference>
<dbReference type="InterPro" id="IPR003660">
    <property type="entry name" value="HAMP_dom"/>
</dbReference>
<dbReference type="InterPro" id="IPR033479">
    <property type="entry name" value="dCache_1"/>
</dbReference>
<accession>A0AAJ1T1D4</accession>
<evidence type="ECO:0000259" key="13">
    <source>
        <dbReference type="PROSITE" id="PS50885"/>
    </source>
</evidence>
<dbReference type="SUPFAM" id="SSF58104">
    <property type="entry name" value="Methyl-accepting chemotaxis protein (MCP) signaling domain"/>
    <property type="match status" value="1"/>
</dbReference>
<keyword evidence="2" id="KW-1003">Cell membrane</keyword>
<dbReference type="PROSITE" id="PS50885">
    <property type="entry name" value="HAMP"/>
    <property type="match status" value="1"/>
</dbReference>
<evidence type="ECO:0000256" key="5">
    <source>
        <dbReference type="ARBA" id="ARBA00022692"/>
    </source>
</evidence>
<feature type="domain" description="Methyl-accepting transducer" evidence="12">
    <location>
        <begin position="382"/>
        <end position="632"/>
    </location>
</feature>
<dbReference type="CDD" id="cd11386">
    <property type="entry name" value="MCP_signal"/>
    <property type="match status" value="1"/>
</dbReference>
<dbReference type="GO" id="GO:0005886">
    <property type="term" value="C:plasma membrane"/>
    <property type="evidence" value="ECO:0007669"/>
    <property type="project" value="UniProtKB-SubCell"/>
</dbReference>
<dbReference type="SMART" id="SM00283">
    <property type="entry name" value="MA"/>
    <property type="match status" value="1"/>
</dbReference>
<evidence type="ECO:0000313" key="15">
    <source>
        <dbReference type="Proteomes" id="UP001237207"/>
    </source>
</evidence>
<dbReference type="EMBL" id="JAUSUC010000019">
    <property type="protein sequence ID" value="MDQ0215397.1"/>
    <property type="molecule type" value="Genomic_DNA"/>
</dbReference>
<evidence type="ECO:0000256" key="7">
    <source>
        <dbReference type="ARBA" id="ARBA00023136"/>
    </source>
</evidence>
<evidence type="ECO:0000256" key="9">
    <source>
        <dbReference type="ARBA" id="ARBA00029447"/>
    </source>
</evidence>
<dbReference type="Proteomes" id="UP001237207">
    <property type="component" value="Unassembled WGS sequence"/>
</dbReference>
<keyword evidence="15" id="KW-1185">Reference proteome</keyword>
<gene>
    <name evidence="14" type="ORF">J2S13_001810</name>
</gene>
<dbReference type="CDD" id="cd12912">
    <property type="entry name" value="PDC2_MCP_like"/>
    <property type="match status" value="1"/>
</dbReference>
<dbReference type="InterPro" id="IPR004089">
    <property type="entry name" value="MCPsignal_dom"/>
</dbReference>
<evidence type="ECO:0000256" key="2">
    <source>
        <dbReference type="ARBA" id="ARBA00022475"/>
    </source>
</evidence>
<keyword evidence="5 11" id="KW-0812">Transmembrane</keyword>
<dbReference type="Pfam" id="PF02743">
    <property type="entry name" value="dCache_1"/>
    <property type="match status" value="1"/>
</dbReference>
<keyword evidence="3" id="KW-0488">Methylation</keyword>
<dbReference type="Gene3D" id="1.10.287.950">
    <property type="entry name" value="Methyl-accepting chemotaxis protein"/>
    <property type="match status" value="1"/>
</dbReference>
<dbReference type="GO" id="GO:0007165">
    <property type="term" value="P:signal transduction"/>
    <property type="evidence" value="ECO:0007669"/>
    <property type="project" value="UniProtKB-KW"/>
</dbReference>
<keyword evidence="8 10" id="KW-0807">Transducer</keyword>
<dbReference type="PANTHER" id="PTHR32089:SF114">
    <property type="entry name" value="METHYL-ACCEPTING CHEMOTAXIS PROTEIN MCPB"/>
    <property type="match status" value="1"/>
</dbReference>
<feature type="transmembrane region" description="Helical" evidence="11">
    <location>
        <begin position="6"/>
        <end position="26"/>
    </location>
</feature>
<dbReference type="AlphaFoldDB" id="A0AAJ1T1D4"/>
<keyword evidence="7 11" id="KW-0472">Membrane</keyword>
<dbReference type="Gene3D" id="1.10.8.500">
    <property type="entry name" value="HAMP domain in histidine kinase"/>
    <property type="match status" value="1"/>
</dbReference>
<comment type="caution">
    <text evidence="14">The sequence shown here is derived from an EMBL/GenBank/DDBJ whole genome shotgun (WGS) entry which is preliminary data.</text>
</comment>
<dbReference type="CDD" id="cd06225">
    <property type="entry name" value="HAMP"/>
    <property type="match status" value="1"/>
</dbReference>
<protein>
    <submittedName>
        <fullName evidence="14">Methyl-accepting chemotaxis protein</fullName>
    </submittedName>
</protein>
<dbReference type="GO" id="GO:0006935">
    <property type="term" value="P:chemotaxis"/>
    <property type="evidence" value="ECO:0007669"/>
    <property type="project" value="UniProtKB-KW"/>
</dbReference>
<sequence length="669" mass="75477">MRSIKFKLIIPITILLMVSFGIIIFFTNWKMEKIMETDVMEQIDGIVKEANHSTQVFLEKHETSLLMLSESDELIQFARGVQDKVDHEELSLLDRSVQKSFNRYTKHYKDVASVYFVSPTNRLKAAPVSQFPSDYHFTEQKWYKEAKKQSKTAVWSEPYIHKATKTSVITISKAVYSGEQFLGVIAADINLTSLTNWMNDLNIGYHGFPILISKTGVAIVHDEKQGKNIKNLPYIMELFQHSNKSGIIQFDQYNESNKLVFDTVKNTNWKVGAIYHQKELQKVSQSIQDFLLVVALTVLLLIIIAIILLSAKITKPLGKLTESIQMVTKGHLNIQVDIHSKDEVGQLAHHFNYMMTNMKNIIKVMNITAKNVRESVGRLQEIVEMTKDSTEQTAAAVQSISEGATDSAQMSDKADQQFHDLGNRINHISVKTDQMSSLLQKADQTSDKGFQQMSLLKKSNENSSEVVDHMQEVMIHLNDKVETIEVVVQTITQIASQTNLLALNASIEAARAGEHGKGFAVVADEVRKLAEQSSEATKKITTIIQNIQMSTKHAVEQMSKTKNSFHQQTDVVKQTNSSFQEISEFIHQIKQSISAVNVEVQEVTGKKDEMLEVVKEVAYISQEAAAASQEVHSYTENQLNSTTVVSEAMRDLTELSIQLQKEINQFKTS</sequence>
<dbReference type="Pfam" id="PF00015">
    <property type="entry name" value="MCPsignal"/>
    <property type="match status" value="1"/>
</dbReference>
<evidence type="ECO:0000256" key="8">
    <source>
        <dbReference type="ARBA" id="ARBA00023224"/>
    </source>
</evidence>
<evidence type="ECO:0000256" key="10">
    <source>
        <dbReference type="PROSITE-ProRule" id="PRU00284"/>
    </source>
</evidence>
<dbReference type="RefSeq" id="WP_307257397.1">
    <property type="nucleotide sequence ID" value="NZ_JAUSUC010000019.1"/>
</dbReference>
<evidence type="ECO:0000256" key="11">
    <source>
        <dbReference type="SAM" id="Phobius"/>
    </source>
</evidence>
<dbReference type="PANTHER" id="PTHR32089">
    <property type="entry name" value="METHYL-ACCEPTING CHEMOTAXIS PROTEIN MCPB"/>
    <property type="match status" value="1"/>
</dbReference>
<dbReference type="Gene3D" id="3.30.450.20">
    <property type="entry name" value="PAS domain"/>
    <property type="match status" value="2"/>
</dbReference>
<feature type="transmembrane region" description="Helical" evidence="11">
    <location>
        <begin position="290"/>
        <end position="311"/>
    </location>
</feature>
<dbReference type="InterPro" id="IPR029151">
    <property type="entry name" value="Sensor-like_sf"/>
</dbReference>
<keyword evidence="6 11" id="KW-1133">Transmembrane helix</keyword>
<comment type="similarity">
    <text evidence="9">Belongs to the methyl-accepting chemotaxis (MCP) protein family.</text>
</comment>
<reference evidence="14" key="1">
    <citation type="submission" date="2023-07" db="EMBL/GenBank/DDBJ databases">
        <title>Genomic Encyclopedia of Type Strains, Phase IV (KMG-IV): sequencing the most valuable type-strain genomes for metagenomic binning, comparative biology and taxonomic classification.</title>
        <authorList>
            <person name="Goeker M."/>
        </authorList>
    </citation>
    <scope>NUCLEOTIDE SEQUENCE</scope>
    <source>
        <strain evidence="14">DSM 23947</strain>
    </source>
</reference>
<evidence type="ECO:0000259" key="12">
    <source>
        <dbReference type="PROSITE" id="PS50111"/>
    </source>
</evidence>
<evidence type="ECO:0000256" key="1">
    <source>
        <dbReference type="ARBA" id="ARBA00004651"/>
    </source>
</evidence>
<organism evidence="14 15">
    <name type="scientific">Oikeobacillus pervagus</name>
    <dbReference type="NCBI Taxonomy" id="1325931"/>
    <lineage>
        <taxon>Bacteria</taxon>
        <taxon>Bacillati</taxon>
        <taxon>Bacillota</taxon>
        <taxon>Bacilli</taxon>
        <taxon>Bacillales</taxon>
        <taxon>Bacillaceae</taxon>
        <taxon>Oikeobacillus</taxon>
    </lineage>
</organism>